<dbReference type="Proteomes" id="UP000013827">
    <property type="component" value="Unassembled WGS sequence"/>
</dbReference>
<dbReference type="PaxDb" id="2903-EOD13558"/>
<proteinExistence type="predicted"/>
<keyword evidence="3" id="KW-1185">Reference proteome</keyword>
<feature type="transmembrane region" description="Helical" evidence="1">
    <location>
        <begin position="87"/>
        <end position="110"/>
    </location>
</feature>
<organism evidence="2 3">
    <name type="scientific">Emiliania huxleyi (strain CCMP1516)</name>
    <dbReference type="NCBI Taxonomy" id="280463"/>
    <lineage>
        <taxon>Eukaryota</taxon>
        <taxon>Haptista</taxon>
        <taxon>Haptophyta</taxon>
        <taxon>Prymnesiophyceae</taxon>
        <taxon>Isochrysidales</taxon>
        <taxon>Noelaerhabdaceae</taxon>
        <taxon>Emiliania</taxon>
    </lineage>
</organism>
<reference evidence="2" key="2">
    <citation type="submission" date="2024-10" db="UniProtKB">
        <authorList>
            <consortium name="EnsemblProtists"/>
        </authorList>
    </citation>
    <scope>IDENTIFICATION</scope>
</reference>
<keyword evidence="1" id="KW-0472">Membrane</keyword>
<name>A0A0D3IQM3_EMIH1</name>
<evidence type="ECO:0000256" key="1">
    <source>
        <dbReference type="SAM" id="Phobius"/>
    </source>
</evidence>
<dbReference type="KEGG" id="ehx:EMIHUDRAFT_356991"/>
<evidence type="ECO:0000313" key="2">
    <source>
        <dbReference type="EnsemblProtists" id="EOD13558"/>
    </source>
</evidence>
<accession>A0A0D3IQM3</accession>
<keyword evidence="1" id="KW-1133">Transmembrane helix</keyword>
<dbReference type="GeneID" id="17259735"/>
<protein>
    <submittedName>
        <fullName evidence="2">Uncharacterized protein</fullName>
    </submittedName>
</protein>
<dbReference type="RefSeq" id="XP_005765987.1">
    <property type="nucleotide sequence ID" value="XM_005765930.1"/>
</dbReference>
<dbReference type="HOGENOM" id="CLU_1417549_0_0_1"/>
<dbReference type="EnsemblProtists" id="EOD13558">
    <property type="protein sequence ID" value="EOD13558"/>
    <property type="gene ID" value="EMIHUDRAFT_356991"/>
</dbReference>
<sequence length="192" mass="20210">MISSVFLVGAAWRAPVGSTIVRRSTLVMSASQDLAAERYWLDQDEIVTLPPPDVAEAAEQVGRLLELGHGLSPPKRVVIKRDRMPNALTISLAFVFAAPAALVSTIHLVLAPPLASVATSARARVATFLATLGVELGRRAPFLLPFFYLPSVALSAAADCVQTTAAAAQAAFGRTRLSNRLALALPAGGKQE</sequence>
<evidence type="ECO:0000313" key="3">
    <source>
        <dbReference type="Proteomes" id="UP000013827"/>
    </source>
</evidence>
<dbReference type="AlphaFoldDB" id="A0A0D3IQM3"/>
<keyword evidence="1" id="KW-0812">Transmembrane</keyword>
<reference evidence="3" key="1">
    <citation type="journal article" date="2013" name="Nature">
        <title>Pan genome of the phytoplankton Emiliania underpins its global distribution.</title>
        <authorList>
            <person name="Read B.A."/>
            <person name="Kegel J."/>
            <person name="Klute M.J."/>
            <person name="Kuo A."/>
            <person name="Lefebvre S.C."/>
            <person name="Maumus F."/>
            <person name="Mayer C."/>
            <person name="Miller J."/>
            <person name="Monier A."/>
            <person name="Salamov A."/>
            <person name="Young J."/>
            <person name="Aguilar M."/>
            <person name="Claverie J.M."/>
            <person name="Frickenhaus S."/>
            <person name="Gonzalez K."/>
            <person name="Herman E.K."/>
            <person name="Lin Y.C."/>
            <person name="Napier J."/>
            <person name="Ogata H."/>
            <person name="Sarno A.F."/>
            <person name="Shmutz J."/>
            <person name="Schroeder D."/>
            <person name="de Vargas C."/>
            <person name="Verret F."/>
            <person name="von Dassow P."/>
            <person name="Valentin K."/>
            <person name="Van de Peer Y."/>
            <person name="Wheeler G."/>
            <person name="Dacks J.B."/>
            <person name="Delwiche C.F."/>
            <person name="Dyhrman S.T."/>
            <person name="Glockner G."/>
            <person name="John U."/>
            <person name="Richards T."/>
            <person name="Worden A.Z."/>
            <person name="Zhang X."/>
            <person name="Grigoriev I.V."/>
            <person name="Allen A.E."/>
            <person name="Bidle K."/>
            <person name="Borodovsky M."/>
            <person name="Bowler C."/>
            <person name="Brownlee C."/>
            <person name="Cock J.M."/>
            <person name="Elias M."/>
            <person name="Gladyshev V.N."/>
            <person name="Groth M."/>
            <person name="Guda C."/>
            <person name="Hadaegh A."/>
            <person name="Iglesias-Rodriguez M.D."/>
            <person name="Jenkins J."/>
            <person name="Jones B.M."/>
            <person name="Lawson T."/>
            <person name="Leese F."/>
            <person name="Lindquist E."/>
            <person name="Lobanov A."/>
            <person name="Lomsadze A."/>
            <person name="Malik S.B."/>
            <person name="Marsh M.E."/>
            <person name="Mackinder L."/>
            <person name="Mock T."/>
            <person name="Mueller-Roeber B."/>
            <person name="Pagarete A."/>
            <person name="Parker M."/>
            <person name="Probert I."/>
            <person name="Quesneville H."/>
            <person name="Raines C."/>
            <person name="Rensing S.A."/>
            <person name="Riano-Pachon D.M."/>
            <person name="Richier S."/>
            <person name="Rokitta S."/>
            <person name="Shiraiwa Y."/>
            <person name="Soanes D.M."/>
            <person name="van der Giezen M."/>
            <person name="Wahlund T.M."/>
            <person name="Williams B."/>
            <person name="Wilson W."/>
            <person name="Wolfe G."/>
            <person name="Wurch L.L."/>
        </authorList>
    </citation>
    <scope>NUCLEOTIDE SEQUENCE</scope>
</reference>